<reference evidence="3 4" key="1">
    <citation type="submission" date="2021-04" db="EMBL/GenBank/DDBJ databases">
        <authorList>
            <person name="De Guttry C."/>
            <person name="Zahm M."/>
            <person name="Klopp C."/>
            <person name="Cabau C."/>
            <person name="Louis A."/>
            <person name="Berthelot C."/>
            <person name="Parey E."/>
            <person name="Roest Crollius H."/>
            <person name="Montfort J."/>
            <person name="Robinson-Rechavi M."/>
            <person name="Bucao C."/>
            <person name="Bouchez O."/>
            <person name="Gislard M."/>
            <person name="Lluch J."/>
            <person name="Milhes M."/>
            <person name="Lampietro C."/>
            <person name="Lopez Roques C."/>
            <person name="Donnadieu C."/>
            <person name="Braasch I."/>
            <person name="Desvignes T."/>
            <person name="Postlethwait J."/>
            <person name="Bobe J."/>
            <person name="Wedekind C."/>
            <person name="Guiguen Y."/>
        </authorList>
    </citation>
    <scope>NUCLEOTIDE SEQUENCE [LARGE SCALE GENOMIC DNA]</scope>
    <source>
        <strain evidence="3">Cs_M1</strain>
        <tissue evidence="3">Blood</tissue>
    </source>
</reference>
<proteinExistence type="predicted"/>
<dbReference type="Pfam" id="PF12436">
    <property type="entry name" value="USP7_ICP0_bdg"/>
    <property type="match status" value="1"/>
</dbReference>
<accession>A0AAN8KED9</accession>
<name>A0AAN8KED9_9TELE</name>
<evidence type="ECO:0000256" key="1">
    <source>
        <dbReference type="ARBA" id="ARBA00022786"/>
    </source>
</evidence>
<dbReference type="EMBL" id="JAGTTL010000274">
    <property type="protein sequence ID" value="KAK6290807.1"/>
    <property type="molecule type" value="Genomic_DNA"/>
</dbReference>
<dbReference type="InterPro" id="IPR024729">
    <property type="entry name" value="USP7_ICP0-binding_dom"/>
</dbReference>
<dbReference type="FunFam" id="3.10.20.90:FF:000064">
    <property type="entry name" value="Putative ubiquitin carboxyl-terminal hydrolase 7"/>
    <property type="match status" value="1"/>
</dbReference>
<protein>
    <recommendedName>
        <fullName evidence="2">Ubiquitin carboxyl-terminal hydrolase 7 ICP0-binding domain-containing protein</fullName>
    </recommendedName>
</protein>
<organism evidence="3 4">
    <name type="scientific">Coregonus suidteri</name>
    <dbReference type="NCBI Taxonomy" id="861788"/>
    <lineage>
        <taxon>Eukaryota</taxon>
        <taxon>Metazoa</taxon>
        <taxon>Chordata</taxon>
        <taxon>Craniata</taxon>
        <taxon>Vertebrata</taxon>
        <taxon>Euteleostomi</taxon>
        <taxon>Actinopterygii</taxon>
        <taxon>Neopterygii</taxon>
        <taxon>Teleostei</taxon>
        <taxon>Protacanthopterygii</taxon>
        <taxon>Salmoniformes</taxon>
        <taxon>Salmonidae</taxon>
        <taxon>Coregoninae</taxon>
        <taxon>Coregonus</taxon>
    </lineage>
</organism>
<evidence type="ECO:0000313" key="3">
    <source>
        <dbReference type="EMBL" id="KAK6290807.1"/>
    </source>
</evidence>
<keyword evidence="1" id="KW-0833">Ubl conjugation pathway</keyword>
<dbReference type="GO" id="GO:0140096">
    <property type="term" value="F:catalytic activity, acting on a protein"/>
    <property type="evidence" value="ECO:0007669"/>
    <property type="project" value="UniProtKB-ARBA"/>
</dbReference>
<comment type="caution">
    <text evidence="3">The sequence shown here is derived from an EMBL/GenBank/DDBJ whole genome shotgun (WGS) entry which is preliminary data.</text>
</comment>
<evidence type="ECO:0000259" key="2">
    <source>
        <dbReference type="Pfam" id="PF12436"/>
    </source>
</evidence>
<sequence>MQVQIVTEDQFCGHQGNDMYDEEKVKYTVFKVLKSSTLQEFVQNLSQTMGFPQDQMRLWPMQARSNGTKRPAMLDYEADCNKSVSNITIGLTWKLSYSLNLVDRRGTDDVMLFLKMYDPKSRSLNYCGHIYTAISCKIRDLLPVMCERAGFQQETNLILYEEVKPNLTERIQDYDVSLDKALDELMDGDIIVFQKVVPGI</sequence>
<dbReference type="Proteomes" id="UP001356427">
    <property type="component" value="Unassembled WGS sequence"/>
</dbReference>
<dbReference type="AlphaFoldDB" id="A0AAN8KED9"/>
<gene>
    <name evidence="3" type="ORF">J4Q44_G00387930</name>
</gene>
<evidence type="ECO:0000313" key="4">
    <source>
        <dbReference type="Proteomes" id="UP001356427"/>
    </source>
</evidence>
<dbReference type="Gene3D" id="3.10.20.90">
    <property type="entry name" value="Phosphatidylinositol 3-kinase Catalytic Subunit, Chain A, domain 1"/>
    <property type="match status" value="1"/>
</dbReference>
<feature type="domain" description="Ubiquitin carboxyl-terminal hydrolase 7 ICP0-binding" evidence="2">
    <location>
        <begin position="56"/>
        <end position="196"/>
    </location>
</feature>
<keyword evidence="4" id="KW-1185">Reference proteome</keyword>